<reference evidence="1" key="1">
    <citation type="submission" date="2019-03" db="EMBL/GenBank/DDBJ databases">
        <title>Improved annotation for the trematode Fasciola hepatica.</title>
        <authorList>
            <person name="Choi Y.-J."/>
            <person name="Martin J."/>
            <person name="Mitreva M."/>
        </authorList>
    </citation>
    <scope>NUCLEOTIDE SEQUENCE [LARGE SCALE GENOMIC DNA]</scope>
</reference>
<organism evidence="1 2">
    <name type="scientific">Fasciola hepatica</name>
    <name type="common">Liver fluke</name>
    <dbReference type="NCBI Taxonomy" id="6192"/>
    <lineage>
        <taxon>Eukaryota</taxon>
        <taxon>Metazoa</taxon>
        <taxon>Spiralia</taxon>
        <taxon>Lophotrochozoa</taxon>
        <taxon>Platyhelminthes</taxon>
        <taxon>Trematoda</taxon>
        <taxon>Digenea</taxon>
        <taxon>Plagiorchiida</taxon>
        <taxon>Echinostomata</taxon>
        <taxon>Echinostomatoidea</taxon>
        <taxon>Fasciolidae</taxon>
        <taxon>Fasciola</taxon>
    </lineage>
</organism>
<proteinExistence type="predicted"/>
<accession>A0A4E0QYB6</accession>
<dbReference type="AlphaFoldDB" id="A0A4E0QYB6"/>
<gene>
    <name evidence="1" type="ORF">D915_008955</name>
</gene>
<name>A0A4E0QYB6_FASHE</name>
<comment type="caution">
    <text evidence="1">The sequence shown here is derived from an EMBL/GenBank/DDBJ whole genome shotgun (WGS) entry which is preliminary data.</text>
</comment>
<keyword evidence="2" id="KW-1185">Reference proteome</keyword>
<dbReference type="Proteomes" id="UP000230066">
    <property type="component" value="Unassembled WGS sequence"/>
</dbReference>
<evidence type="ECO:0000313" key="1">
    <source>
        <dbReference type="EMBL" id="THD18336.1"/>
    </source>
</evidence>
<evidence type="ECO:0000313" key="2">
    <source>
        <dbReference type="Proteomes" id="UP000230066"/>
    </source>
</evidence>
<sequence>MAAKVKPQDVTRVSQVMNYVKATDASSEEQNRKYFDWIKRHPEHHAAFFALHSQSGQAGLRSNPAQQLVVPGEPATGTLSSSPTSGSVVATSTFSEASQTLFGSTNTNVVIVPSCSA</sequence>
<dbReference type="EMBL" id="JXXN02014940">
    <property type="protein sequence ID" value="THD18336.1"/>
    <property type="molecule type" value="Genomic_DNA"/>
</dbReference>
<protein>
    <submittedName>
        <fullName evidence="1">CREB-binding protein 1 (SmCBP1)</fullName>
    </submittedName>
</protein>